<feature type="compositionally biased region" description="Basic and acidic residues" evidence="2">
    <location>
        <begin position="244"/>
        <end position="262"/>
    </location>
</feature>
<evidence type="ECO:0000256" key="2">
    <source>
        <dbReference type="SAM" id="MobiDB-lite"/>
    </source>
</evidence>
<dbReference type="OrthoDB" id="39312at2157"/>
<accession>A0A1N7GRG9</accession>
<keyword evidence="1 4" id="KW-0378">Hydrolase</keyword>
<dbReference type="InterPro" id="IPR003010">
    <property type="entry name" value="C-N_Hydrolase"/>
</dbReference>
<dbReference type="InterPro" id="IPR050345">
    <property type="entry name" value="Aliph_Amidase/BUP"/>
</dbReference>
<evidence type="ECO:0000313" key="4">
    <source>
        <dbReference type="EMBL" id="SIS15175.1"/>
    </source>
</evidence>
<proteinExistence type="predicted"/>
<dbReference type="PROSITE" id="PS50263">
    <property type="entry name" value="CN_HYDROLASE"/>
    <property type="match status" value="1"/>
</dbReference>
<gene>
    <name evidence="4" type="ORF">SAMN05421752_114111</name>
</gene>
<dbReference type="Proteomes" id="UP000185936">
    <property type="component" value="Unassembled WGS sequence"/>
</dbReference>
<evidence type="ECO:0000256" key="1">
    <source>
        <dbReference type="ARBA" id="ARBA00022801"/>
    </source>
</evidence>
<dbReference type="SUPFAM" id="SSF56317">
    <property type="entry name" value="Carbon-nitrogen hydrolase"/>
    <property type="match status" value="1"/>
</dbReference>
<dbReference type="STRING" id="308853.SAMN05421752_114111"/>
<dbReference type="InterPro" id="IPR036526">
    <property type="entry name" value="C-N_Hydrolase_sf"/>
</dbReference>
<dbReference type="EMBL" id="FTNR01000014">
    <property type="protein sequence ID" value="SIS15175.1"/>
    <property type="molecule type" value="Genomic_DNA"/>
</dbReference>
<dbReference type="CDD" id="cd07197">
    <property type="entry name" value="nitrilase"/>
    <property type="match status" value="1"/>
</dbReference>
<feature type="compositionally biased region" description="Polar residues" evidence="2">
    <location>
        <begin position="263"/>
        <end position="275"/>
    </location>
</feature>
<sequence length="275" mass="30280">MSLDTVALVQFDPTLGPADDGTITRLCDRIRETAAEADPDLIVFPELATTGYSIFDQIDACAEPIPGPTTRAIGGAAAAVESHVLFGMAVRDERGVRNSAVWIDRTGAVRARYDKRNPWGDERDVFVPGDDILVLECEGRTLGVQICYDLNFPAQSAAFAREAVDAIINISAWSVPMAGDWDRLLPARALENGAYVFGCNRAGAEEDLTFYGHTTAYEPDGSIADRLDSQSGILVSHIEHETLRNERERNPMRCDRRDDRPTTNRVIISTRSEKH</sequence>
<dbReference type="AlphaFoldDB" id="A0A1N7GRG9"/>
<dbReference type="RefSeq" id="WP_076610376.1">
    <property type="nucleotide sequence ID" value="NZ_FTNR01000014.1"/>
</dbReference>
<dbReference type="Gene3D" id="3.60.110.10">
    <property type="entry name" value="Carbon-nitrogen hydrolase"/>
    <property type="match status" value="1"/>
</dbReference>
<dbReference type="GO" id="GO:0016811">
    <property type="term" value="F:hydrolase activity, acting on carbon-nitrogen (but not peptide) bonds, in linear amides"/>
    <property type="evidence" value="ECO:0007669"/>
    <property type="project" value="TreeGrafter"/>
</dbReference>
<evidence type="ECO:0000313" key="5">
    <source>
        <dbReference type="Proteomes" id="UP000185936"/>
    </source>
</evidence>
<name>A0A1N7GRG9_9EURY</name>
<dbReference type="PANTHER" id="PTHR43674">
    <property type="entry name" value="NITRILASE C965.09-RELATED"/>
    <property type="match status" value="1"/>
</dbReference>
<organism evidence="4 5">
    <name type="scientific">Natronorubrum thiooxidans</name>
    <dbReference type="NCBI Taxonomy" id="308853"/>
    <lineage>
        <taxon>Archaea</taxon>
        <taxon>Methanobacteriati</taxon>
        <taxon>Methanobacteriota</taxon>
        <taxon>Stenosarchaea group</taxon>
        <taxon>Halobacteria</taxon>
        <taxon>Halobacteriales</taxon>
        <taxon>Natrialbaceae</taxon>
        <taxon>Natronorubrum</taxon>
    </lineage>
</organism>
<dbReference type="PANTHER" id="PTHR43674:SF2">
    <property type="entry name" value="BETA-UREIDOPROPIONASE"/>
    <property type="match status" value="1"/>
</dbReference>
<dbReference type="Pfam" id="PF00795">
    <property type="entry name" value="CN_hydrolase"/>
    <property type="match status" value="1"/>
</dbReference>
<evidence type="ECO:0000259" key="3">
    <source>
        <dbReference type="PROSITE" id="PS50263"/>
    </source>
</evidence>
<feature type="domain" description="CN hydrolase" evidence="3">
    <location>
        <begin position="4"/>
        <end position="240"/>
    </location>
</feature>
<keyword evidence="5" id="KW-1185">Reference proteome</keyword>
<protein>
    <submittedName>
        <fullName evidence="4">Predicted amidohydrolase</fullName>
    </submittedName>
</protein>
<feature type="region of interest" description="Disordered" evidence="2">
    <location>
        <begin position="244"/>
        <end position="275"/>
    </location>
</feature>
<reference evidence="5" key="1">
    <citation type="submission" date="2017-01" db="EMBL/GenBank/DDBJ databases">
        <authorList>
            <person name="Varghese N."/>
            <person name="Submissions S."/>
        </authorList>
    </citation>
    <scope>NUCLEOTIDE SEQUENCE [LARGE SCALE GENOMIC DNA]</scope>
    <source>
        <strain evidence="5">type strain: HArc-</strain>
    </source>
</reference>